<dbReference type="Pfam" id="PF04471">
    <property type="entry name" value="Mrr_cat"/>
    <property type="match status" value="1"/>
</dbReference>
<reference evidence="2 3" key="1">
    <citation type="submission" date="2015-09" db="EMBL/GenBank/DDBJ databases">
        <title>Draft genome sequence of Kouleothrix aurantiaca JCM 19913.</title>
        <authorList>
            <person name="Hemp J."/>
        </authorList>
    </citation>
    <scope>NUCLEOTIDE SEQUENCE [LARGE SCALE GENOMIC DNA]</scope>
    <source>
        <strain evidence="2 3">COM-B</strain>
    </source>
</reference>
<dbReference type="AlphaFoldDB" id="A0A0P9D323"/>
<proteinExistence type="predicted"/>
<dbReference type="GO" id="GO:0003677">
    <property type="term" value="F:DNA binding"/>
    <property type="evidence" value="ECO:0007669"/>
    <property type="project" value="InterPro"/>
</dbReference>
<organism evidence="2 3">
    <name type="scientific">Kouleothrix aurantiaca</name>
    <dbReference type="NCBI Taxonomy" id="186479"/>
    <lineage>
        <taxon>Bacteria</taxon>
        <taxon>Bacillati</taxon>
        <taxon>Chloroflexota</taxon>
        <taxon>Chloroflexia</taxon>
        <taxon>Chloroflexales</taxon>
        <taxon>Roseiflexineae</taxon>
        <taxon>Roseiflexaceae</taxon>
        <taxon>Kouleothrix</taxon>
    </lineage>
</organism>
<name>A0A0P9D323_9CHLR</name>
<dbReference type="InterPro" id="IPR052906">
    <property type="entry name" value="Type_IV_Methyl-Rstrct_Enzyme"/>
</dbReference>
<comment type="caution">
    <text evidence="2">The sequence shown here is derived from an EMBL/GenBank/DDBJ whole genome shotgun (WGS) entry which is preliminary data.</text>
</comment>
<dbReference type="GO" id="GO:0015666">
    <property type="term" value="F:restriction endodeoxyribonuclease activity"/>
    <property type="evidence" value="ECO:0007669"/>
    <property type="project" value="TreeGrafter"/>
</dbReference>
<dbReference type="InterPro" id="IPR011335">
    <property type="entry name" value="Restrct_endonuc-II-like"/>
</dbReference>
<accession>A0A0P9D323</accession>
<dbReference type="PANTHER" id="PTHR30015:SF7">
    <property type="entry name" value="TYPE IV METHYL-DIRECTED RESTRICTION ENZYME ECOKMRR"/>
    <property type="match status" value="1"/>
</dbReference>
<gene>
    <name evidence="2" type="ORF">SE17_15640</name>
</gene>
<protein>
    <recommendedName>
        <fullName evidence="1">Restriction endonuclease type IV Mrr domain-containing protein</fullName>
    </recommendedName>
</protein>
<dbReference type="InterPro" id="IPR007560">
    <property type="entry name" value="Restrct_endonuc_IV_Mrr"/>
</dbReference>
<dbReference type="InterPro" id="IPR011856">
    <property type="entry name" value="tRNA_endonuc-like_dom_sf"/>
</dbReference>
<dbReference type="Gene3D" id="3.40.1350.10">
    <property type="match status" value="1"/>
</dbReference>
<dbReference type="PANTHER" id="PTHR30015">
    <property type="entry name" value="MRR RESTRICTION SYSTEM PROTEIN"/>
    <property type="match status" value="1"/>
</dbReference>
<sequence length="396" mass="45033">MLTPPAHADIRRQLKQRLLALPPRAFELFAGDLLIYIGLKHVAVTRYIGDGGIDAHGELVAESGFVRVPAGVQVKRHRHNVQRPDIDRFIGALGGQFHHGIFITTAGYAEQARAKAVSSPFVRIDTLDGDQVVALMVRHDLGIDAAARSSPILDEGYFLAFEAQASTGIALLRETPASYGSAAEEANATPARPEDDLISLQALSYELRMDAQTVRRNWIESGKLQPDVARSIGSRVAYFFRRDRIETIRQQFQRGEQPTTSAEWRQEFLDFVRSRNLTKSYKPVMLKSLLRVVNRNGEAKLDDIAQEFRQFYLDRAEQGQITEYSGALTRPHDANIYAIRQLLIKYPLDRFIIKQFIEYDPGTDIVRIAPILWNDLRFYELLDIHESLTQQIDYYY</sequence>
<evidence type="ECO:0000313" key="3">
    <source>
        <dbReference type="Proteomes" id="UP000050509"/>
    </source>
</evidence>
<dbReference type="EMBL" id="LJCR01000552">
    <property type="protein sequence ID" value="KPV52414.1"/>
    <property type="molecule type" value="Genomic_DNA"/>
</dbReference>
<dbReference type="SUPFAM" id="SSF52980">
    <property type="entry name" value="Restriction endonuclease-like"/>
    <property type="match status" value="1"/>
</dbReference>
<feature type="domain" description="Restriction endonuclease type IV Mrr" evidence="1">
    <location>
        <begin position="20"/>
        <end position="136"/>
    </location>
</feature>
<feature type="non-terminal residue" evidence="2">
    <location>
        <position position="396"/>
    </location>
</feature>
<dbReference type="Proteomes" id="UP000050509">
    <property type="component" value="Unassembled WGS sequence"/>
</dbReference>
<evidence type="ECO:0000259" key="1">
    <source>
        <dbReference type="Pfam" id="PF04471"/>
    </source>
</evidence>
<dbReference type="GO" id="GO:0009307">
    <property type="term" value="P:DNA restriction-modification system"/>
    <property type="evidence" value="ECO:0007669"/>
    <property type="project" value="InterPro"/>
</dbReference>
<evidence type="ECO:0000313" key="2">
    <source>
        <dbReference type="EMBL" id="KPV52414.1"/>
    </source>
</evidence>
<keyword evidence="3" id="KW-1185">Reference proteome</keyword>